<dbReference type="Pfam" id="PF23562">
    <property type="entry name" value="AMP-binding_C_3"/>
    <property type="match status" value="1"/>
</dbReference>
<keyword evidence="5" id="KW-1185">Reference proteome</keyword>
<evidence type="ECO:0000256" key="1">
    <source>
        <dbReference type="ARBA" id="ARBA00022741"/>
    </source>
</evidence>
<comment type="caution">
    <text evidence="4">The sequence shown here is derived from an EMBL/GenBank/DDBJ whole genome shotgun (WGS) entry which is preliminary data.</text>
</comment>
<dbReference type="Pfam" id="PF00501">
    <property type="entry name" value="AMP-binding"/>
    <property type="match status" value="1"/>
</dbReference>
<dbReference type="InterPro" id="IPR000873">
    <property type="entry name" value="AMP-dep_synth/lig_dom"/>
</dbReference>
<name>A0A1V2ZYE8_9GAMM</name>
<dbReference type="GO" id="GO:0005524">
    <property type="term" value="F:ATP binding"/>
    <property type="evidence" value="ECO:0007669"/>
    <property type="project" value="UniProtKB-KW"/>
</dbReference>
<dbReference type="STRING" id="252474.B1A74_07540"/>
<keyword evidence="1" id="KW-0547">Nucleotide-binding</keyword>
<accession>A0A1V2ZYE8</accession>
<dbReference type="InterPro" id="IPR020845">
    <property type="entry name" value="AMP-binding_CS"/>
</dbReference>
<feature type="domain" description="AMP-dependent synthetase/ligase" evidence="3">
    <location>
        <begin position="23"/>
        <end position="432"/>
    </location>
</feature>
<dbReference type="GO" id="GO:0016020">
    <property type="term" value="C:membrane"/>
    <property type="evidence" value="ECO:0007669"/>
    <property type="project" value="TreeGrafter"/>
</dbReference>
<dbReference type="RefSeq" id="WP_077244247.1">
    <property type="nucleotide sequence ID" value="NZ_MUZR01000023.1"/>
</dbReference>
<dbReference type="OrthoDB" id="5296889at2"/>
<dbReference type="GO" id="GO:0004467">
    <property type="term" value="F:long-chain fatty acid-CoA ligase activity"/>
    <property type="evidence" value="ECO:0007669"/>
    <property type="project" value="TreeGrafter"/>
</dbReference>
<protein>
    <submittedName>
        <fullName evidence="4">Long-chain fatty acid--CoA ligase</fullName>
    </submittedName>
</protein>
<dbReference type="CDD" id="cd05907">
    <property type="entry name" value="VL_LC_FACS_like"/>
    <property type="match status" value="1"/>
</dbReference>
<evidence type="ECO:0000256" key="2">
    <source>
        <dbReference type="ARBA" id="ARBA00022840"/>
    </source>
</evidence>
<dbReference type="Proteomes" id="UP000189177">
    <property type="component" value="Unassembled WGS sequence"/>
</dbReference>
<dbReference type="SUPFAM" id="SSF56801">
    <property type="entry name" value="Acetyl-CoA synthetase-like"/>
    <property type="match status" value="1"/>
</dbReference>
<gene>
    <name evidence="4" type="ORF">B1A74_07540</name>
</gene>
<dbReference type="InterPro" id="IPR042099">
    <property type="entry name" value="ANL_N_sf"/>
</dbReference>
<dbReference type="PANTHER" id="PTHR43272:SF33">
    <property type="entry name" value="AMP-BINDING DOMAIN-CONTAINING PROTEIN-RELATED"/>
    <property type="match status" value="1"/>
</dbReference>
<organism evidence="4 5">
    <name type="scientific">Thioalkalivibrio halophilus</name>
    <dbReference type="NCBI Taxonomy" id="252474"/>
    <lineage>
        <taxon>Bacteria</taxon>
        <taxon>Pseudomonadati</taxon>
        <taxon>Pseudomonadota</taxon>
        <taxon>Gammaproteobacteria</taxon>
        <taxon>Chromatiales</taxon>
        <taxon>Ectothiorhodospiraceae</taxon>
        <taxon>Thioalkalivibrio</taxon>
    </lineage>
</organism>
<dbReference type="AlphaFoldDB" id="A0A1V2ZYE8"/>
<keyword evidence="4" id="KW-0436">Ligase</keyword>
<reference evidence="4 5" key="1">
    <citation type="submission" date="2017-02" db="EMBL/GenBank/DDBJ databases">
        <title>Genomic diversity within the haloalkaliphilic genus Thioalkalivibrio.</title>
        <authorList>
            <person name="Ahn A.-C."/>
            <person name="Meier-Kolthoff J."/>
            <person name="Overmars L."/>
            <person name="Richter M."/>
            <person name="Woyke T."/>
            <person name="Sorokin D.Y."/>
            <person name="Muyzer G."/>
        </authorList>
    </citation>
    <scope>NUCLEOTIDE SEQUENCE [LARGE SCALE GENOMIC DNA]</scope>
    <source>
        <strain evidence="4 5">HL17</strain>
    </source>
</reference>
<proteinExistence type="predicted"/>
<dbReference type="EMBL" id="MUZR01000023">
    <property type="protein sequence ID" value="OOC10144.1"/>
    <property type="molecule type" value="Genomic_DNA"/>
</dbReference>
<dbReference type="Gene3D" id="3.40.50.12780">
    <property type="entry name" value="N-terminal domain of ligase-like"/>
    <property type="match status" value="1"/>
</dbReference>
<sequence length="606" mass="67364">MSNPRVHPATIRPEDAPTLPALFRARVAATPDAPAYRQFDPEREDWSSSSWGEMGRTVDRWQAALATEGLRPGDRVAIMVGNSREWIAADLSAMEMGLVTVPLYTDDRPENVGYIIGQTQARALLIGDTVHGRRLLEHLEKMPSLKRVVRLSDSAGTSGDPRVLPLEDWLQGGDPAAIRYPELDPDALATIVYTSGTTGRPKGVMLSHRNILENAWASSLTGPLGPSDRFLSFLPLSHMMERTAGCYMPMMVGAEVAFARSIQLLGEDLQTIRPTVLISVPRIYERVRGRIRAGLRQKSALGRWLFEKTAAVGWRRFEHQQGRGRWSPAFLLWPLLERVVARKVLDRLGGQVRFAVCGGAPLPPPVAQLFIGLGLPVLQGYGMTEAGPVVTVNTPDDNLPASIGKPLKDVDVRIGENHELQTRSNCVMLGYWKNEEATRETIDADGWLRTGDQARIDDSGHVYITGRIKDILVLTNGEKVPPADMEMAIGLDGLFDQIMVVGDGQPFLTALMVPEPDAWQTFASDQGIDPATAGEPPRKVERAILDRIHHQLEDFPGYARIRHVYVIHEPWSVENGMMTPTMKLKRPVIREHYREAIETMYNGRDR</sequence>
<evidence type="ECO:0000313" key="4">
    <source>
        <dbReference type="EMBL" id="OOC10144.1"/>
    </source>
</evidence>
<dbReference type="PROSITE" id="PS00455">
    <property type="entry name" value="AMP_BINDING"/>
    <property type="match status" value="1"/>
</dbReference>
<keyword evidence="2" id="KW-0067">ATP-binding</keyword>
<dbReference type="PANTHER" id="PTHR43272">
    <property type="entry name" value="LONG-CHAIN-FATTY-ACID--COA LIGASE"/>
    <property type="match status" value="1"/>
</dbReference>
<evidence type="ECO:0000313" key="5">
    <source>
        <dbReference type="Proteomes" id="UP000189177"/>
    </source>
</evidence>
<evidence type="ECO:0000259" key="3">
    <source>
        <dbReference type="Pfam" id="PF00501"/>
    </source>
</evidence>